<accession>A0A835WLR7</accession>
<dbReference type="EMBL" id="JAEHOD010000013">
    <property type="protein sequence ID" value="KAG2449568.1"/>
    <property type="molecule type" value="Genomic_DNA"/>
</dbReference>
<gene>
    <name evidence="1" type="ORF">HYH02_005101</name>
</gene>
<dbReference type="AlphaFoldDB" id="A0A835WLR7"/>
<dbReference type="Gene3D" id="3.40.1000.30">
    <property type="match status" value="1"/>
</dbReference>
<reference evidence="1" key="1">
    <citation type="journal article" date="2020" name="bioRxiv">
        <title>Comparative genomics of Chlamydomonas.</title>
        <authorList>
            <person name="Craig R.J."/>
            <person name="Hasan A.R."/>
            <person name="Ness R.W."/>
            <person name="Keightley P.D."/>
        </authorList>
    </citation>
    <scope>NUCLEOTIDE SEQUENCE</scope>
    <source>
        <strain evidence="1">CCAP 11/173</strain>
    </source>
</reference>
<dbReference type="OrthoDB" id="529944at2759"/>
<sequence>MVEAGFVLQTSEANSSLRQSRSDTKYVPQKDWNGLYLDQWIFDYTKPGKARKFTVHLSLQAASKRMFIHCSEEANPANTCVLGLQLDNYVPEPSRLKSNSWEGVVENASKMKGLLTEYIITPLLQNAEDQHMPPEEEHEAQAVAAAGVGRGGIARSGWAGWLADNQTYLVAGVAAAAVAALVMAHRSGALSRR</sequence>
<keyword evidence="2" id="KW-1185">Reference proteome</keyword>
<organism evidence="1 2">
    <name type="scientific">Chlamydomonas schloesseri</name>
    <dbReference type="NCBI Taxonomy" id="2026947"/>
    <lineage>
        <taxon>Eukaryota</taxon>
        <taxon>Viridiplantae</taxon>
        <taxon>Chlorophyta</taxon>
        <taxon>core chlorophytes</taxon>
        <taxon>Chlorophyceae</taxon>
        <taxon>CS clade</taxon>
        <taxon>Chlamydomonadales</taxon>
        <taxon>Chlamydomonadaceae</taxon>
        <taxon>Chlamydomonas</taxon>
    </lineage>
</organism>
<evidence type="ECO:0000313" key="1">
    <source>
        <dbReference type="EMBL" id="KAG2449568.1"/>
    </source>
</evidence>
<protein>
    <submittedName>
        <fullName evidence="1">Uncharacterized protein</fullName>
    </submittedName>
</protein>
<name>A0A835WLR7_9CHLO</name>
<evidence type="ECO:0000313" key="2">
    <source>
        <dbReference type="Proteomes" id="UP000613740"/>
    </source>
</evidence>
<comment type="caution">
    <text evidence="1">The sequence shown here is derived from an EMBL/GenBank/DDBJ whole genome shotgun (WGS) entry which is preliminary data.</text>
</comment>
<proteinExistence type="predicted"/>
<dbReference type="Proteomes" id="UP000613740">
    <property type="component" value="Unassembled WGS sequence"/>
</dbReference>